<accession>A0ABS3Q6I8</accession>
<evidence type="ECO:0000256" key="2">
    <source>
        <dbReference type="SAM" id="SignalP"/>
    </source>
</evidence>
<evidence type="ECO:0000313" key="3">
    <source>
        <dbReference type="EMBL" id="MBO1927753.1"/>
    </source>
</evidence>
<keyword evidence="4" id="KW-1185">Reference proteome</keyword>
<comment type="caution">
    <text evidence="3">The sequence shown here is derived from an EMBL/GenBank/DDBJ whole genome shotgun (WGS) entry which is preliminary data.</text>
</comment>
<keyword evidence="2" id="KW-0732">Signal</keyword>
<evidence type="ECO:0008006" key="5">
    <source>
        <dbReference type="Google" id="ProtNLM"/>
    </source>
</evidence>
<protein>
    <recommendedName>
        <fullName evidence="5">Lipoprotein</fullName>
    </recommendedName>
</protein>
<proteinExistence type="predicted"/>
<evidence type="ECO:0000256" key="1">
    <source>
        <dbReference type="SAM" id="MobiDB-lite"/>
    </source>
</evidence>
<reference evidence="3 4" key="1">
    <citation type="submission" date="2021-03" db="EMBL/GenBank/DDBJ databases">
        <title>Thiomicrorhabdus sp.nov.,novel sulfur-oxidizing bacteria isolated from coastal sediment.</title>
        <authorList>
            <person name="Liu X."/>
        </authorList>
    </citation>
    <scope>NUCLEOTIDE SEQUENCE [LARGE SCALE GENOMIC DNA]</scope>
    <source>
        <strain evidence="3 4">6S2-11</strain>
    </source>
</reference>
<feature type="compositionally biased region" description="Basic and acidic residues" evidence="1">
    <location>
        <begin position="178"/>
        <end position="189"/>
    </location>
</feature>
<sequence>MQPTQFSKTFKTALLASSLAALVTISACSMSPPKFMMDVQQGESFVLQQPVTIGAGRARVYIQHGQITGSGFDRYEPHCRLETRDLNPQGRTIQPDSFTISAVRIGEEAVAAKQTKTSDFMLAATGGFIGQAMANDSDNDSNRVPTMDFVHLYLQSDKQPNVLRLTCAGSLSDGDPFDEPRSHRPEREKINKILGEIGSIKIKP</sequence>
<gene>
    <name evidence="3" type="ORF">J3998_09210</name>
</gene>
<dbReference type="Proteomes" id="UP000664835">
    <property type="component" value="Unassembled WGS sequence"/>
</dbReference>
<feature type="region of interest" description="Disordered" evidence="1">
    <location>
        <begin position="170"/>
        <end position="189"/>
    </location>
</feature>
<name>A0ABS3Q6I8_9GAMM</name>
<dbReference type="EMBL" id="JAGETV010000017">
    <property type="protein sequence ID" value="MBO1927753.1"/>
    <property type="molecule type" value="Genomic_DNA"/>
</dbReference>
<evidence type="ECO:0000313" key="4">
    <source>
        <dbReference type="Proteomes" id="UP000664835"/>
    </source>
</evidence>
<feature type="chain" id="PRO_5046306877" description="Lipoprotein" evidence="2">
    <location>
        <begin position="30"/>
        <end position="204"/>
    </location>
</feature>
<dbReference type="RefSeq" id="WP_208150369.1">
    <property type="nucleotide sequence ID" value="NZ_JAGETV010000017.1"/>
</dbReference>
<organism evidence="3 4">
    <name type="scientific">Thiomicrorhabdus marina</name>
    <dbReference type="NCBI Taxonomy" id="2818442"/>
    <lineage>
        <taxon>Bacteria</taxon>
        <taxon>Pseudomonadati</taxon>
        <taxon>Pseudomonadota</taxon>
        <taxon>Gammaproteobacteria</taxon>
        <taxon>Thiotrichales</taxon>
        <taxon>Piscirickettsiaceae</taxon>
        <taxon>Thiomicrorhabdus</taxon>
    </lineage>
</organism>
<feature type="signal peptide" evidence="2">
    <location>
        <begin position="1"/>
        <end position="29"/>
    </location>
</feature>